<dbReference type="Proteomes" id="UP000597038">
    <property type="component" value="Unassembled WGS sequence"/>
</dbReference>
<evidence type="ECO:0000313" key="1">
    <source>
        <dbReference type="EMBL" id="MBH9580596.1"/>
    </source>
</evidence>
<evidence type="ECO:0000313" key="2">
    <source>
        <dbReference type="Proteomes" id="UP000597038"/>
    </source>
</evidence>
<name>A0ABS0QNI7_9STAP</name>
<comment type="caution">
    <text evidence="1">The sequence shown here is derived from an EMBL/GenBank/DDBJ whole genome shotgun (WGS) entry which is preliminary data.</text>
</comment>
<keyword evidence="2" id="KW-1185">Reference proteome</keyword>
<proteinExistence type="predicted"/>
<organism evidence="1 2">
    <name type="scientific">Staphylococcus felis</name>
    <dbReference type="NCBI Taxonomy" id="46127"/>
    <lineage>
        <taxon>Bacteria</taxon>
        <taxon>Bacillati</taxon>
        <taxon>Bacillota</taxon>
        <taxon>Bacilli</taxon>
        <taxon>Bacillales</taxon>
        <taxon>Staphylococcaceae</taxon>
        <taxon>Staphylococcus</taxon>
    </lineage>
</organism>
<accession>A0ABS0QNI7</accession>
<dbReference type="EMBL" id="JAEDAQ010000005">
    <property type="protein sequence ID" value="MBH9580596.1"/>
    <property type="molecule type" value="Genomic_DNA"/>
</dbReference>
<reference evidence="1 2" key="1">
    <citation type="submission" date="2020-12" db="EMBL/GenBank/DDBJ databases">
        <title>Genomic analysis of Staphylococcus felis from a cat with skin infection.</title>
        <authorList>
            <person name="Aslantas O."/>
            <person name="Keskin O."/>
            <person name="Buyukaltay K."/>
            <person name="Gullu Yucetepe A."/>
        </authorList>
    </citation>
    <scope>NUCLEOTIDE SEQUENCE [LARGE SCALE GENOMIC DNA]</scope>
    <source>
        <strain evidence="1 2">HARRANVET</strain>
    </source>
</reference>
<dbReference type="RefSeq" id="WP_198092608.1">
    <property type="nucleotide sequence ID" value="NZ_JAEDAQ010000005.1"/>
</dbReference>
<sequence length="146" mass="17467">MKSTNIILNLLPTELQRMLENKDLDNVLTYFMSNDISDEKLAYYLSNLANQINTIEYHEMVANIYHFHFNYVDSAYNLAYYHYWQSLEISQFKDQSLLNEFLEILDEPDFDMVSKENIEIVANKVLEKDLKMIHQLNMLNQRNNEN</sequence>
<evidence type="ECO:0008006" key="3">
    <source>
        <dbReference type="Google" id="ProtNLM"/>
    </source>
</evidence>
<gene>
    <name evidence="1" type="ORF">I9026_04340</name>
</gene>
<protein>
    <recommendedName>
        <fullName evidence="3">Genomic island nu Sa alpha2</fullName>
    </recommendedName>
</protein>